<name>E2AEP0_CAMFO</name>
<evidence type="ECO:0000256" key="1">
    <source>
        <dbReference type="SAM" id="MobiDB-lite"/>
    </source>
</evidence>
<feature type="compositionally biased region" description="Basic and acidic residues" evidence="1">
    <location>
        <begin position="20"/>
        <end position="29"/>
    </location>
</feature>
<feature type="compositionally biased region" description="Basic and acidic residues" evidence="1">
    <location>
        <begin position="142"/>
        <end position="159"/>
    </location>
</feature>
<feature type="region of interest" description="Disordered" evidence="1">
    <location>
        <begin position="1"/>
        <end position="30"/>
    </location>
</feature>
<dbReference type="AlphaFoldDB" id="E2AEP0"/>
<dbReference type="InParanoid" id="E2AEP0"/>
<protein>
    <submittedName>
        <fullName evidence="2">Uncharacterized protein</fullName>
    </submittedName>
</protein>
<feature type="compositionally biased region" description="Basic residues" evidence="1">
    <location>
        <begin position="1"/>
        <end position="14"/>
    </location>
</feature>
<gene>
    <name evidence="2" type="ORF">EAG_10699</name>
</gene>
<evidence type="ECO:0000313" key="2">
    <source>
        <dbReference type="EMBL" id="EFN68115.1"/>
    </source>
</evidence>
<proteinExistence type="predicted"/>
<keyword evidence="3" id="KW-1185">Reference proteome</keyword>
<dbReference type="EMBL" id="GL438870">
    <property type="protein sequence ID" value="EFN68115.1"/>
    <property type="molecule type" value="Genomic_DNA"/>
</dbReference>
<evidence type="ECO:0000313" key="3">
    <source>
        <dbReference type="Proteomes" id="UP000000311"/>
    </source>
</evidence>
<dbReference type="Proteomes" id="UP000000311">
    <property type="component" value="Unassembled WGS sequence"/>
</dbReference>
<organism evidence="3">
    <name type="scientific">Camponotus floridanus</name>
    <name type="common">Florida carpenter ant</name>
    <dbReference type="NCBI Taxonomy" id="104421"/>
    <lineage>
        <taxon>Eukaryota</taxon>
        <taxon>Metazoa</taxon>
        <taxon>Ecdysozoa</taxon>
        <taxon>Arthropoda</taxon>
        <taxon>Hexapoda</taxon>
        <taxon>Insecta</taxon>
        <taxon>Pterygota</taxon>
        <taxon>Neoptera</taxon>
        <taxon>Endopterygota</taxon>
        <taxon>Hymenoptera</taxon>
        <taxon>Apocrita</taxon>
        <taxon>Aculeata</taxon>
        <taxon>Formicoidea</taxon>
        <taxon>Formicidae</taxon>
        <taxon>Formicinae</taxon>
        <taxon>Camponotus</taxon>
    </lineage>
</organism>
<accession>E2AEP0</accession>
<reference evidence="2 3" key="1">
    <citation type="journal article" date="2010" name="Science">
        <title>Genomic comparison of the ants Camponotus floridanus and Harpegnathos saltator.</title>
        <authorList>
            <person name="Bonasio R."/>
            <person name="Zhang G."/>
            <person name="Ye C."/>
            <person name="Mutti N.S."/>
            <person name="Fang X."/>
            <person name="Qin N."/>
            <person name="Donahue G."/>
            <person name="Yang P."/>
            <person name="Li Q."/>
            <person name="Li C."/>
            <person name="Zhang P."/>
            <person name="Huang Z."/>
            <person name="Berger S.L."/>
            <person name="Reinberg D."/>
            <person name="Wang J."/>
            <person name="Liebig J."/>
        </authorList>
    </citation>
    <scope>NUCLEOTIDE SEQUENCE [LARGE SCALE GENOMIC DNA]</scope>
    <source>
        <strain evidence="3">C129</strain>
    </source>
</reference>
<feature type="region of interest" description="Disordered" evidence="1">
    <location>
        <begin position="142"/>
        <end position="172"/>
    </location>
</feature>
<sequence length="172" mass="20160">MPVHKYVRGRKRRLQQPCERTQRTKRDGGRSTYIIWAPRSLARPKPGQRRVSGYATIWGAKLVASAVRRRSRTERRDRLEEKGEQKSRLHAGCYGKLLSGAAGRHAVRHSQQTTWRRERRRHAGVTFPARVINGSEPTKWRSFTEPRCEREERKERTEEGVYACGQLDRRAR</sequence>